<evidence type="ECO:0000256" key="3">
    <source>
        <dbReference type="ARBA" id="ARBA00022694"/>
    </source>
</evidence>
<protein>
    <recommendedName>
        <fullName evidence="9">Epoxyqueuosine reductase</fullName>
        <ecNumber evidence="9">1.17.99.6</ecNumber>
    </recommendedName>
    <alternativeName>
        <fullName evidence="9">Queuosine biosynthesis protein QueG</fullName>
    </alternativeName>
</protein>
<dbReference type="PhylomeDB" id="Q2RXR1"/>
<dbReference type="InterPro" id="IPR017900">
    <property type="entry name" value="4Fe4S_Fe_S_CS"/>
</dbReference>
<evidence type="ECO:0000259" key="10">
    <source>
        <dbReference type="PROSITE" id="PS51379"/>
    </source>
</evidence>
<dbReference type="GO" id="GO:0046872">
    <property type="term" value="F:metal ion binding"/>
    <property type="evidence" value="ECO:0007669"/>
    <property type="project" value="UniProtKB-KW"/>
</dbReference>
<dbReference type="PANTHER" id="PTHR30002:SF4">
    <property type="entry name" value="EPOXYQUEUOSINE REDUCTASE"/>
    <property type="match status" value="1"/>
</dbReference>
<feature type="domain" description="4Fe-4S ferredoxin-type" evidence="10">
    <location>
        <begin position="184"/>
        <end position="213"/>
    </location>
</feature>
<keyword evidence="1 9" id="KW-0004">4Fe-4S</keyword>
<dbReference type="FunFam" id="3.30.70.20:FF:000017">
    <property type="entry name" value="Epoxyqueuosine reductase"/>
    <property type="match status" value="1"/>
</dbReference>
<keyword evidence="2 9" id="KW-0963">Cytoplasm</keyword>
<keyword evidence="9" id="KW-0846">Cobalamin</keyword>
<comment type="pathway">
    <text evidence="9">tRNA modification; tRNA-queuosine biosynthesis.</text>
</comment>
<feature type="binding site" evidence="9">
    <location>
        <position position="139"/>
    </location>
    <ligand>
        <name>cob(II)alamin</name>
        <dbReference type="ChEBI" id="CHEBI:16304"/>
    </ligand>
</feature>
<dbReference type="EMBL" id="CP000230">
    <property type="protein sequence ID" value="ABC21084.1"/>
    <property type="molecule type" value="Genomic_DNA"/>
</dbReference>
<keyword evidence="7 9" id="KW-0408">Iron</keyword>
<dbReference type="GO" id="GO:0031419">
    <property type="term" value="F:cobalamin binding"/>
    <property type="evidence" value="ECO:0007669"/>
    <property type="project" value="UniProtKB-KW"/>
</dbReference>
<gene>
    <name evidence="9" type="primary">queG</name>
    <name evidence="11" type="ordered locus">Rru_A0279</name>
</gene>
<evidence type="ECO:0000256" key="4">
    <source>
        <dbReference type="ARBA" id="ARBA00022723"/>
    </source>
</evidence>
<feature type="binding site" evidence="9">
    <location>
        <position position="219"/>
    </location>
    <ligand>
        <name>[4Fe-4S] cluster</name>
        <dbReference type="ChEBI" id="CHEBI:49883"/>
        <label>2</label>
    </ligand>
</feature>
<feature type="binding site" evidence="9">
    <location>
        <position position="253"/>
    </location>
    <ligand>
        <name>[4Fe-4S] cluster</name>
        <dbReference type="ChEBI" id="CHEBI:49883"/>
        <label>1</label>
    </ligand>
</feature>
<feature type="binding site" evidence="9">
    <location>
        <position position="249"/>
    </location>
    <ligand>
        <name>[4Fe-4S] cluster</name>
        <dbReference type="ChEBI" id="CHEBI:49883"/>
        <label>2</label>
    </ligand>
</feature>
<dbReference type="NCBIfam" id="TIGR00276">
    <property type="entry name" value="tRNA epoxyqueuosine(34) reductase QueG"/>
    <property type="match status" value="1"/>
</dbReference>
<comment type="caution">
    <text evidence="9">Lacks conserved residue(s) required for the propagation of feature annotation.</text>
</comment>
<name>Q2RXR1_RHORT</name>
<dbReference type="GO" id="GO:0051539">
    <property type="term" value="F:4 iron, 4 sulfur cluster binding"/>
    <property type="evidence" value="ECO:0007669"/>
    <property type="project" value="UniProtKB-KW"/>
</dbReference>
<dbReference type="HAMAP" id="MF_00916">
    <property type="entry name" value="QueG"/>
    <property type="match status" value="1"/>
</dbReference>
<keyword evidence="8 9" id="KW-0411">Iron-sulfur</keyword>
<dbReference type="UniPathway" id="UPA00392"/>
<dbReference type="Pfam" id="PF08331">
    <property type="entry name" value="QueG_DUF1730"/>
    <property type="match status" value="1"/>
</dbReference>
<evidence type="ECO:0000256" key="9">
    <source>
        <dbReference type="HAMAP-Rule" id="MF_00916"/>
    </source>
</evidence>
<evidence type="ECO:0000256" key="2">
    <source>
        <dbReference type="ARBA" id="ARBA00022490"/>
    </source>
</evidence>
<dbReference type="Proteomes" id="UP000001929">
    <property type="component" value="Chromosome"/>
</dbReference>
<feature type="binding site" evidence="9">
    <location>
        <position position="199"/>
    </location>
    <ligand>
        <name>[4Fe-4S] cluster</name>
        <dbReference type="ChEBI" id="CHEBI:49883"/>
        <label>1</label>
    </ligand>
</feature>
<dbReference type="AlphaFoldDB" id="Q2RXR1"/>
<evidence type="ECO:0000256" key="1">
    <source>
        <dbReference type="ARBA" id="ARBA00022485"/>
    </source>
</evidence>
<evidence type="ECO:0000256" key="8">
    <source>
        <dbReference type="ARBA" id="ARBA00023014"/>
    </source>
</evidence>
<dbReference type="EnsemblBacteria" id="ABC21084">
    <property type="protein sequence ID" value="ABC21084"/>
    <property type="gene ID" value="Rru_A0279"/>
</dbReference>
<comment type="function">
    <text evidence="9">Catalyzes the conversion of epoxyqueuosine (oQ) to queuosine (Q), which is a hypermodified base found in the wobble positions of tRNA(Asp), tRNA(Asn), tRNA(His) and tRNA(Tyr).</text>
</comment>
<dbReference type="SUPFAM" id="SSF46548">
    <property type="entry name" value="alpha-helical ferredoxin"/>
    <property type="match status" value="1"/>
</dbReference>
<keyword evidence="6 9" id="KW-0560">Oxidoreductase</keyword>
<feature type="binding site" evidence="9">
    <location>
        <position position="221"/>
    </location>
    <ligand>
        <name>cob(II)alamin</name>
        <dbReference type="ChEBI" id="CHEBI:16304"/>
    </ligand>
</feature>
<feature type="binding site" evidence="9">
    <location>
        <position position="174"/>
    </location>
    <ligand>
        <name>cob(II)alamin</name>
        <dbReference type="ChEBI" id="CHEBI:16304"/>
    </ligand>
</feature>
<keyword evidence="5 9" id="KW-0671">Queuosine biosynthesis</keyword>
<dbReference type="GO" id="GO:0008616">
    <property type="term" value="P:tRNA queuosine(34) biosynthetic process"/>
    <property type="evidence" value="ECO:0007669"/>
    <property type="project" value="UniProtKB-UniRule"/>
</dbReference>
<evidence type="ECO:0000313" key="12">
    <source>
        <dbReference type="Proteomes" id="UP000001929"/>
    </source>
</evidence>
<dbReference type="RefSeq" id="WP_011388032.1">
    <property type="nucleotide sequence ID" value="NC_007643.1"/>
</dbReference>
<dbReference type="GO" id="GO:0005737">
    <property type="term" value="C:cytoplasm"/>
    <property type="evidence" value="ECO:0007669"/>
    <property type="project" value="UniProtKB-SubCell"/>
</dbReference>
<comment type="subunit">
    <text evidence="9">Monomer.</text>
</comment>
<accession>Q2RXR1</accession>
<comment type="cofactor">
    <cofactor evidence="9">
        <name>cob(II)alamin</name>
        <dbReference type="ChEBI" id="CHEBI:16304"/>
    </cofactor>
</comment>
<keyword evidence="12" id="KW-1185">Reference proteome</keyword>
<dbReference type="PATRIC" id="fig|269796.9.peg.334"/>
<dbReference type="InterPro" id="IPR004453">
    <property type="entry name" value="QueG"/>
</dbReference>
<feature type="binding site" evidence="9">
    <location>
        <position position="246"/>
    </location>
    <ligand>
        <name>[4Fe-4S] cluster</name>
        <dbReference type="ChEBI" id="CHEBI:49883"/>
        <label>2</label>
    </ligand>
</feature>
<dbReference type="InterPro" id="IPR017896">
    <property type="entry name" value="4Fe4S_Fe-S-bd"/>
</dbReference>
<dbReference type="GO" id="GO:0052693">
    <property type="term" value="F:epoxyqueuosine reductase activity"/>
    <property type="evidence" value="ECO:0007669"/>
    <property type="project" value="UniProtKB-UniRule"/>
</dbReference>
<keyword evidence="4 9" id="KW-0479">Metal-binding</keyword>
<dbReference type="Gene3D" id="3.30.70.20">
    <property type="match status" value="1"/>
</dbReference>
<dbReference type="eggNOG" id="COG1600">
    <property type="taxonomic scope" value="Bacteria"/>
</dbReference>
<feature type="binding site" evidence="9">
    <location>
        <position position="196"/>
    </location>
    <ligand>
        <name>[4Fe-4S] cluster</name>
        <dbReference type="ChEBI" id="CHEBI:49883"/>
        <label>1</label>
    </ligand>
</feature>
<feature type="binding site" evidence="9">
    <location>
        <position position="193"/>
    </location>
    <ligand>
        <name>[4Fe-4S] cluster</name>
        <dbReference type="ChEBI" id="CHEBI:49883"/>
        <label>1</label>
    </ligand>
</feature>
<dbReference type="PANTHER" id="PTHR30002">
    <property type="entry name" value="EPOXYQUEUOSINE REDUCTASE"/>
    <property type="match status" value="1"/>
</dbReference>
<dbReference type="HOGENOM" id="CLU_030790_0_0_5"/>
<dbReference type="Pfam" id="PF13484">
    <property type="entry name" value="Fer4_16"/>
    <property type="match status" value="1"/>
</dbReference>
<feature type="binding site" evidence="9">
    <location>
        <position position="163"/>
    </location>
    <ligand>
        <name>cob(II)alamin</name>
        <dbReference type="ChEBI" id="CHEBI:16304"/>
    </ligand>
</feature>
<sequence>MAKAKPTPAEIKDAIRAKAVELGFSACAFARAELPDRVRADLNAFLDAGHHGSMAWLSETAERRGDPKVLWPSAVSVIALAVNYASGGDPKALAAQADRGVISVYAHNRDYHDVAKGRAKMLGQWMAARLGGAIKVFVDTAPVMEKPLAHAAGLGWQGKHTNLVSRAHGSWLFLAEVFSTLDLPADEAEADHCGSCRRCLDICPTAALPAPYRIDARRCISYLTIEHAGPIPRDLRPLMGNHIYGCDDCLAICPWNRFAVPTREQAFYPRVELTAPRLADLAGLDDATFRGIFSGSPIKRIGRDRFVRNVLIALGNSADGALLPAVAARLDDPSPLVRGAGAWAFRRLAGAEDQRREKNRRLAIEDDPQVRAEWD</sequence>
<evidence type="ECO:0000313" key="11">
    <source>
        <dbReference type="EMBL" id="ABC21084.1"/>
    </source>
</evidence>
<proteinExistence type="inferred from homology"/>
<dbReference type="EC" id="1.17.99.6" evidence="9"/>
<reference evidence="11 12" key="1">
    <citation type="journal article" date="2011" name="Stand. Genomic Sci.">
        <title>Complete genome sequence of Rhodospirillum rubrum type strain (S1).</title>
        <authorList>
            <person name="Munk A.C."/>
            <person name="Copeland A."/>
            <person name="Lucas S."/>
            <person name="Lapidus A."/>
            <person name="Del Rio T.G."/>
            <person name="Barry K."/>
            <person name="Detter J.C."/>
            <person name="Hammon N."/>
            <person name="Israni S."/>
            <person name="Pitluck S."/>
            <person name="Brettin T."/>
            <person name="Bruce D."/>
            <person name="Han C."/>
            <person name="Tapia R."/>
            <person name="Gilna P."/>
            <person name="Schmutz J."/>
            <person name="Larimer F."/>
            <person name="Land M."/>
            <person name="Kyrpides N.C."/>
            <person name="Mavromatis K."/>
            <person name="Richardson P."/>
            <person name="Rohde M."/>
            <person name="Goker M."/>
            <person name="Klenk H.P."/>
            <person name="Zhang Y."/>
            <person name="Roberts G.P."/>
            <person name="Reslewic S."/>
            <person name="Schwartz D.C."/>
        </authorList>
    </citation>
    <scope>NUCLEOTIDE SEQUENCE [LARGE SCALE GENOMIC DNA]</scope>
    <source>
        <strain evidence="12">ATCC 11170 / ATH 1.1.1 / DSM 467 / LMG 4362 / NCIMB 8255 / S1</strain>
    </source>
</reference>
<evidence type="ECO:0000256" key="7">
    <source>
        <dbReference type="ARBA" id="ARBA00023004"/>
    </source>
</evidence>
<comment type="catalytic activity">
    <reaction evidence="9">
        <text>epoxyqueuosine(34) in tRNA + AH2 = queuosine(34) in tRNA + A + H2O</text>
        <dbReference type="Rhea" id="RHEA:32159"/>
        <dbReference type="Rhea" id="RHEA-COMP:18571"/>
        <dbReference type="Rhea" id="RHEA-COMP:18582"/>
        <dbReference type="ChEBI" id="CHEBI:13193"/>
        <dbReference type="ChEBI" id="CHEBI:15377"/>
        <dbReference type="ChEBI" id="CHEBI:17499"/>
        <dbReference type="ChEBI" id="CHEBI:194431"/>
        <dbReference type="ChEBI" id="CHEBI:194443"/>
        <dbReference type="EC" id="1.17.99.6"/>
    </reaction>
</comment>
<dbReference type="PROSITE" id="PS51379">
    <property type="entry name" value="4FE4S_FER_2"/>
    <property type="match status" value="1"/>
</dbReference>
<dbReference type="STRING" id="269796.Rru_A0279"/>
<organism evidence="11 12">
    <name type="scientific">Rhodospirillum rubrum (strain ATCC 11170 / ATH 1.1.1 / DSM 467 / LMG 4362 / NCIMB 8255 / S1)</name>
    <dbReference type="NCBI Taxonomy" id="269796"/>
    <lineage>
        <taxon>Bacteria</taxon>
        <taxon>Pseudomonadati</taxon>
        <taxon>Pseudomonadota</taxon>
        <taxon>Alphaproteobacteria</taxon>
        <taxon>Rhodospirillales</taxon>
        <taxon>Rhodospirillaceae</taxon>
        <taxon>Rhodospirillum</taxon>
    </lineage>
</organism>
<dbReference type="InterPro" id="IPR013542">
    <property type="entry name" value="QueG_DUF1730"/>
</dbReference>
<dbReference type="KEGG" id="rru:Rru_A0279"/>
<dbReference type="PROSITE" id="PS00198">
    <property type="entry name" value="4FE4S_FER_1"/>
    <property type="match status" value="1"/>
</dbReference>
<feature type="binding site" evidence="9">
    <location>
        <position position="64"/>
    </location>
    <ligand>
        <name>cob(II)alamin</name>
        <dbReference type="ChEBI" id="CHEBI:16304"/>
    </ligand>
</feature>
<evidence type="ECO:0000256" key="5">
    <source>
        <dbReference type="ARBA" id="ARBA00022785"/>
    </source>
</evidence>
<comment type="subcellular location">
    <subcellularLocation>
        <location evidence="9">Cytoplasm</location>
    </subcellularLocation>
</comment>
<feature type="active site" description="Proton donor" evidence="9">
    <location>
        <position position="139"/>
    </location>
</feature>
<feature type="binding site" evidence="9">
    <location>
        <begin position="246"/>
        <end position="247"/>
    </location>
    <ligand>
        <name>cob(II)alamin</name>
        <dbReference type="ChEBI" id="CHEBI:16304"/>
    </ligand>
</feature>
<comment type="similarity">
    <text evidence="9">Belongs to the QueG family.</text>
</comment>
<keyword evidence="9" id="KW-0170">Cobalt</keyword>
<evidence type="ECO:0000256" key="6">
    <source>
        <dbReference type="ARBA" id="ARBA00023002"/>
    </source>
</evidence>
<comment type="cofactor">
    <cofactor evidence="9">
        <name>[4Fe-4S] cluster</name>
        <dbReference type="ChEBI" id="CHEBI:49883"/>
    </cofactor>
    <text evidence="9">Binds 2 [4Fe-4S] clusters per monomer.</text>
</comment>
<feature type="binding site" evidence="9">
    <location>
        <position position="203"/>
    </location>
    <ligand>
        <name>[4Fe-4S] cluster</name>
        <dbReference type="ChEBI" id="CHEBI:49883"/>
        <label>2</label>
    </ligand>
</feature>
<keyword evidence="3 9" id="KW-0819">tRNA processing</keyword>